<dbReference type="SUPFAM" id="SSF103473">
    <property type="entry name" value="MFS general substrate transporter"/>
    <property type="match status" value="1"/>
</dbReference>
<evidence type="ECO:0000256" key="1">
    <source>
        <dbReference type="ARBA" id="ARBA00004651"/>
    </source>
</evidence>
<dbReference type="InterPro" id="IPR011701">
    <property type="entry name" value="MFS"/>
</dbReference>
<feature type="compositionally biased region" description="Basic and acidic residues" evidence="8">
    <location>
        <begin position="21"/>
        <end position="34"/>
    </location>
</feature>
<protein>
    <submittedName>
        <fullName evidence="11">FGENESH: predicted gene_17.98 protein</fullName>
    </submittedName>
</protein>
<sequence>MPAEFSPTSTLHGSPTGGNKLDLHPSPHETHDGLDAATAPVPYDGQGTEESPYIVKWLDGEEENPQNWSGTKKWLITANAAVSTLCIAFGSSIYAGGLGDFLVYFKTSVTIITLGLSLYVLGFALGPLLWAPFSEQWGRRPVFLVTYFLFAVFNIPCALAKNIETLLICRFLAGFFGSSPLTNSGGVISDMFSASERALGISIFALAPFAGPVLGPIIGGFLGQNASWRWLFWLLTIVRSRTSTFARNRVLTSPPQFAFVMWGLGFLSPETYAPVLLRKRAAKLSAETGKVYRSMYDLHPMFSAPFSEKMKAALLRPFVLLFKEMIILLFSIYAAFIYGILYLFFGAFTIIYQQERGWSPGVGGLPFISVGLGMVLAVVANVYDNKRYVRKLVAGGGVPLAPESRLPLCCIGGVVLPIGLFAFAWSTLPQVHWIASVIFAFPFGFGMVAVFLSMMSFLVDAYLLLAASALAANAVIRSLFGFAFPLFTHDMFEGMGTQWALTLIAFVALALAPIPFVFYVYGARIRQNSSFAPGHKPAAPAPAKTEEKADDQLERQTTRLSTRQEIEAEEVAMMDLRQAESVMRLAPTLVLLAFRKPTSQP</sequence>
<dbReference type="InterPro" id="IPR020846">
    <property type="entry name" value="MFS_dom"/>
</dbReference>
<feature type="compositionally biased region" description="Polar residues" evidence="8">
    <location>
        <begin position="1"/>
        <end position="13"/>
    </location>
</feature>
<feature type="compositionally biased region" description="Basic and acidic residues" evidence="8">
    <location>
        <begin position="544"/>
        <end position="560"/>
    </location>
</feature>
<feature type="transmembrane region" description="Helical" evidence="9">
    <location>
        <begin position="461"/>
        <end position="487"/>
    </location>
</feature>
<keyword evidence="4 9" id="KW-0812">Transmembrane</keyword>
<dbReference type="STRING" id="5286.A0A0K3CP42"/>
<feature type="transmembrane region" description="Helical" evidence="9">
    <location>
        <begin position="326"/>
        <end position="352"/>
    </location>
</feature>
<feature type="transmembrane region" description="Helical" evidence="9">
    <location>
        <begin position="431"/>
        <end position="454"/>
    </location>
</feature>
<feature type="transmembrane region" description="Helical" evidence="9">
    <location>
        <begin position="404"/>
        <end position="425"/>
    </location>
</feature>
<dbReference type="Pfam" id="PF07690">
    <property type="entry name" value="MFS_1"/>
    <property type="match status" value="1"/>
</dbReference>
<dbReference type="GO" id="GO:0022857">
    <property type="term" value="F:transmembrane transporter activity"/>
    <property type="evidence" value="ECO:0007669"/>
    <property type="project" value="InterPro"/>
</dbReference>
<feature type="region of interest" description="Disordered" evidence="8">
    <location>
        <begin position="532"/>
        <end position="560"/>
    </location>
</feature>
<feature type="transmembrane region" description="Helical" evidence="9">
    <location>
        <begin position="364"/>
        <end position="383"/>
    </location>
</feature>
<feature type="region of interest" description="Disordered" evidence="8">
    <location>
        <begin position="1"/>
        <end position="47"/>
    </location>
</feature>
<feature type="transmembrane region" description="Helical" evidence="9">
    <location>
        <begin position="109"/>
        <end position="130"/>
    </location>
</feature>
<dbReference type="Proteomes" id="UP000199069">
    <property type="component" value="Unassembled WGS sequence"/>
</dbReference>
<keyword evidence="3" id="KW-1003">Cell membrane</keyword>
<accession>A0A0K3CP42</accession>
<evidence type="ECO:0000256" key="7">
    <source>
        <dbReference type="ARBA" id="ARBA00038459"/>
    </source>
</evidence>
<evidence type="ECO:0000256" key="9">
    <source>
        <dbReference type="SAM" id="Phobius"/>
    </source>
</evidence>
<name>A0A0K3CP42_RHOTO</name>
<dbReference type="EMBL" id="CWKI01000017">
    <property type="protein sequence ID" value="CTR11379.1"/>
    <property type="molecule type" value="Genomic_DNA"/>
</dbReference>
<dbReference type="OMA" id="APMSELW"/>
<keyword evidence="12" id="KW-1185">Reference proteome</keyword>
<evidence type="ECO:0000256" key="4">
    <source>
        <dbReference type="ARBA" id="ARBA00022692"/>
    </source>
</evidence>
<proteinExistence type="inferred from homology"/>
<dbReference type="GO" id="GO:0005886">
    <property type="term" value="C:plasma membrane"/>
    <property type="evidence" value="ECO:0007669"/>
    <property type="project" value="UniProtKB-SubCell"/>
</dbReference>
<feature type="transmembrane region" description="Helical" evidence="9">
    <location>
        <begin position="74"/>
        <end position="97"/>
    </location>
</feature>
<dbReference type="Gene3D" id="1.20.1250.20">
    <property type="entry name" value="MFS general substrate transporter like domains"/>
    <property type="match status" value="1"/>
</dbReference>
<evidence type="ECO:0000313" key="11">
    <source>
        <dbReference type="EMBL" id="CTR11379.1"/>
    </source>
</evidence>
<keyword evidence="2" id="KW-0813">Transport</keyword>
<comment type="similarity">
    <text evidence="7">Belongs to the major facilitator superfamily. DHA1 family. Polyamines/proton antiporter (TC 2.A.1.2.16) subfamily.</text>
</comment>
<keyword evidence="5 9" id="KW-1133">Transmembrane helix</keyword>
<comment type="subcellular location">
    <subcellularLocation>
        <location evidence="1">Cell membrane</location>
        <topology evidence="1">Multi-pass membrane protein</topology>
    </subcellularLocation>
</comment>
<organism evidence="11 12">
    <name type="scientific">Rhodotorula toruloides</name>
    <name type="common">Yeast</name>
    <name type="synonym">Rhodosporidium toruloides</name>
    <dbReference type="NCBI Taxonomy" id="5286"/>
    <lineage>
        <taxon>Eukaryota</taxon>
        <taxon>Fungi</taxon>
        <taxon>Dikarya</taxon>
        <taxon>Basidiomycota</taxon>
        <taxon>Pucciniomycotina</taxon>
        <taxon>Microbotryomycetes</taxon>
        <taxon>Sporidiobolales</taxon>
        <taxon>Sporidiobolaceae</taxon>
        <taxon>Rhodotorula</taxon>
    </lineage>
</organism>
<evidence type="ECO:0000256" key="6">
    <source>
        <dbReference type="ARBA" id="ARBA00023136"/>
    </source>
</evidence>
<evidence type="ECO:0000256" key="3">
    <source>
        <dbReference type="ARBA" id="ARBA00022475"/>
    </source>
</evidence>
<keyword evidence="6 9" id="KW-0472">Membrane</keyword>
<feature type="transmembrane region" description="Helical" evidence="9">
    <location>
        <begin position="142"/>
        <end position="160"/>
    </location>
</feature>
<feature type="domain" description="Major facilitator superfamily (MFS) profile" evidence="10">
    <location>
        <begin position="76"/>
        <end position="525"/>
    </location>
</feature>
<dbReference type="PROSITE" id="PS50850">
    <property type="entry name" value="MFS"/>
    <property type="match status" value="1"/>
</dbReference>
<evidence type="ECO:0000313" key="12">
    <source>
        <dbReference type="Proteomes" id="UP000199069"/>
    </source>
</evidence>
<evidence type="ECO:0000256" key="5">
    <source>
        <dbReference type="ARBA" id="ARBA00022989"/>
    </source>
</evidence>
<evidence type="ECO:0000256" key="2">
    <source>
        <dbReference type="ARBA" id="ARBA00022448"/>
    </source>
</evidence>
<dbReference type="PANTHER" id="PTHR23502:SF186">
    <property type="entry name" value="MAJOR FACILITATOR SUPERFAMILY (MFS) PROFILE DOMAIN-CONTAINING PROTEIN"/>
    <property type="match status" value="1"/>
</dbReference>
<dbReference type="FunFam" id="1.20.1250.20:FF:000011">
    <property type="entry name" value="MFS multidrug transporter, putative"/>
    <property type="match status" value="1"/>
</dbReference>
<reference evidence="11 12" key="1">
    <citation type="submission" date="2015-07" db="EMBL/GenBank/DDBJ databases">
        <authorList>
            <person name="Cajimat M.N.B."/>
            <person name="Milazzo M.L."/>
            <person name="Fulhorst C.F."/>
        </authorList>
    </citation>
    <scope>NUCLEOTIDE SEQUENCE [LARGE SCALE GENOMIC DNA]</scope>
    <source>
        <strain evidence="11">Single colony</strain>
    </source>
</reference>
<dbReference type="AlphaFoldDB" id="A0A0K3CP42"/>
<feature type="transmembrane region" description="Helical" evidence="9">
    <location>
        <begin position="198"/>
        <end position="222"/>
    </location>
</feature>
<dbReference type="PANTHER" id="PTHR23502">
    <property type="entry name" value="MAJOR FACILITATOR SUPERFAMILY"/>
    <property type="match status" value="1"/>
</dbReference>
<dbReference type="InterPro" id="IPR036259">
    <property type="entry name" value="MFS_trans_sf"/>
</dbReference>
<dbReference type="CDD" id="cd17323">
    <property type="entry name" value="MFS_Tpo1_MDR_like"/>
    <property type="match status" value="1"/>
</dbReference>
<feature type="transmembrane region" description="Helical" evidence="9">
    <location>
        <begin position="499"/>
        <end position="521"/>
    </location>
</feature>
<evidence type="ECO:0000256" key="8">
    <source>
        <dbReference type="SAM" id="MobiDB-lite"/>
    </source>
</evidence>
<evidence type="ECO:0000259" key="10">
    <source>
        <dbReference type="PROSITE" id="PS50850"/>
    </source>
</evidence>
<gene>
    <name evidence="11" type="primary">FGENESH: predicted gene_17.98</name>
    <name evidence="11" type="ORF">BN2166_0072400</name>
</gene>